<reference evidence="4" key="1">
    <citation type="submission" date="2025-08" db="UniProtKB">
        <authorList>
            <consortium name="Ensembl"/>
        </authorList>
    </citation>
    <scope>IDENTIFICATION</scope>
</reference>
<accession>A0A8C8YXQ5</accession>
<dbReference type="PROSITE" id="PS50835">
    <property type="entry name" value="IG_LIKE"/>
    <property type="match status" value="1"/>
</dbReference>
<dbReference type="GO" id="GO:0005886">
    <property type="term" value="C:plasma membrane"/>
    <property type="evidence" value="ECO:0007669"/>
    <property type="project" value="TreeGrafter"/>
</dbReference>
<dbReference type="GO" id="GO:0007166">
    <property type="term" value="P:cell surface receptor signaling pathway"/>
    <property type="evidence" value="ECO:0007669"/>
    <property type="project" value="TreeGrafter"/>
</dbReference>
<gene>
    <name evidence="4" type="primary">TRBV9</name>
</gene>
<evidence type="ECO:0000256" key="2">
    <source>
        <dbReference type="ARBA" id="ARBA00022859"/>
    </source>
</evidence>
<dbReference type="GeneTree" id="ENSGT00940000154270"/>
<dbReference type="InterPro" id="IPR050413">
    <property type="entry name" value="TCR_beta_variable"/>
</dbReference>
<dbReference type="Pfam" id="PF07686">
    <property type="entry name" value="V-set"/>
    <property type="match status" value="1"/>
</dbReference>
<name>A0A8C8YXQ5_PROSS</name>
<evidence type="ECO:0000313" key="5">
    <source>
        <dbReference type="Proteomes" id="UP000694414"/>
    </source>
</evidence>
<organism evidence="4 5">
    <name type="scientific">Prolemur simus</name>
    <name type="common">Greater bamboo lemur</name>
    <name type="synonym">Hapalemur simus</name>
    <dbReference type="NCBI Taxonomy" id="1328070"/>
    <lineage>
        <taxon>Eukaryota</taxon>
        <taxon>Metazoa</taxon>
        <taxon>Chordata</taxon>
        <taxon>Craniata</taxon>
        <taxon>Vertebrata</taxon>
        <taxon>Euteleostomi</taxon>
        <taxon>Mammalia</taxon>
        <taxon>Eutheria</taxon>
        <taxon>Euarchontoglires</taxon>
        <taxon>Primates</taxon>
        <taxon>Strepsirrhini</taxon>
        <taxon>Lemuriformes</taxon>
        <taxon>Lemuridae</taxon>
        <taxon>Prolemur</taxon>
    </lineage>
</organism>
<dbReference type="InterPro" id="IPR036179">
    <property type="entry name" value="Ig-like_dom_sf"/>
</dbReference>
<dbReference type="InterPro" id="IPR013783">
    <property type="entry name" value="Ig-like_fold"/>
</dbReference>
<proteinExistence type="predicted"/>
<dbReference type="InterPro" id="IPR007110">
    <property type="entry name" value="Ig-like_dom"/>
</dbReference>
<dbReference type="Ensembl" id="ENSPSMT00000008214.1">
    <property type="protein sequence ID" value="ENSPSMP00000006969.1"/>
    <property type="gene ID" value="ENSPSMG00000005204.1"/>
</dbReference>
<dbReference type="PANTHER" id="PTHR23268:SF101">
    <property type="entry name" value="T CELL RECEPTOR BETA VARIABLE 9"/>
    <property type="match status" value="1"/>
</dbReference>
<keyword evidence="1" id="KW-0732">Signal</keyword>
<dbReference type="AlphaFoldDB" id="A0A8C8YXQ5"/>
<dbReference type="InterPro" id="IPR013106">
    <property type="entry name" value="Ig_V-set"/>
</dbReference>
<feature type="domain" description="Ig-like" evidence="3">
    <location>
        <begin position="2"/>
        <end position="99"/>
    </location>
</feature>
<protein>
    <submittedName>
        <fullName evidence="4">T cell receptor beta variable 9</fullName>
    </submittedName>
</protein>
<keyword evidence="2" id="KW-0391">Immunity</keyword>
<reference evidence="4" key="2">
    <citation type="submission" date="2025-09" db="UniProtKB">
        <authorList>
            <consortium name="Ensembl"/>
        </authorList>
    </citation>
    <scope>IDENTIFICATION</scope>
</reference>
<keyword evidence="5" id="KW-1185">Reference proteome</keyword>
<dbReference type="Gene3D" id="2.60.40.10">
    <property type="entry name" value="Immunoglobulins"/>
    <property type="match status" value="1"/>
</dbReference>
<evidence type="ECO:0000256" key="1">
    <source>
        <dbReference type="ARBA" id="ARBA00022729"/>
    </source>
</evidence>
<dbReference type="PANTHER" id="PTHR23268">
    <property type="entry name" value="T-CELL RECEPTOR BETA CHAIN"/>
    <property type="match status" value="1"/>
</dbReference>
<sequence>DSGVTQTPKHLIKARGQQVTLKCFPMSEHLSVSWYQQHLDQGPQFLIQYYNGEQREKGSFPARFSGEQFPDYHSELNLSSLEPGDSALFLCASSFHSPA</sequence>
<dbReference type="Proteomes" id="UP000694414">
    <property type="component" value="Unplaced"/>
</dbReference>
<dbReference type="SUPFAM" id="SSF48726">
    <property type="entry name" value="Immunoglobulin"/>
    <property type="match status" value="1"/>
</dbReference>
<dbReference type="GO" id="GO:0002376">
    <property type="term" value="P:immune system process"/>
    <property type="evidence" value="ECO:0007669"/>
    <property type="project" value="UniProtKB-KW"/>
</dbReference>
<evidence type="ECO:0000313" key="4">
    <source>
        <dbReference type="Ensembl" id="ENSPSMP00000006969.1"/>
    </source>
</evidence>
<evidence type="ECO:0000259" key="3">
    <source>
        <dbReference type="PROSITE" id="PS50835"/>
    </source>
</evidence>